<evidence type="ECO:0000313" key="6">
    <source>
        <dbReference type="Proteomes" id="UP000007879"/>
    </source>
</evidence>
<proteinExistence type="inferred from homology"/>
<dbReference type="OrthoDB" id="20681at2759"/>
<dbReference type="GO" id="GO:0005743">
    <property type="term" value="C:mitochondrial inner membrane"/>
    <property type="evidence" value="ECO:0007669"/>
    <property type="project" value="TreeGrafter"/>
</dbReference>
<dbReference type="InParanoid" id="A0A1X7TEZ0"/>
<dbReference type="Pfam" id="PF04430">
    <property type="entry name" value="DUF498"/>
    <property type="match status" value="1"/>
</dbReference>
<evidence type="ECO:0000256" key="1">
    <source>
        <dbReference type="ARBA" id="ARBA00004173"/>
    </source>
</evidence>
<dbReference type="Gene3D" id="3.40.1230.10">
    <property type="entry name" value="MTH938-like"/>
    <property type="match status" value="1"/>
</dbReference>
<keyword evidence="3" id="KW-0496">Mitochondrion</keyword>
<evidence type="ECO:0000313" key="5">
    <source>
        <dbReference type="EnsemblMetazoa" id="Aqu2.1.12938_001"/>
    </source>
</evidence>
<dbReference type="InterPro" id="IPR036748">
    <property type="entry name" value="MTH938-like_sf"/>
</dbReference>
<dbReference type="OMA" id="MITKSIC"/>
<dbReference type="PANTHER" id="PTHR21192">
    <property type="entry name" value="NUCLEAR PROTEIN E3-3"/>
    <property type="match status" value="1"/>
</dbReference>
<keyword evidence="6" id="KW-1185">Reference proteome</keyword>
<reference evidence="6" key="1">
    <citation type="journal article" date="2010" name="Nature">
        <title>The Amphimedon queenslandica genome and the evolution of animal complexity.</title>
        <authorList>
            <person name="Srivastava M."/>
            <person name="Simakov O."/>
            <person name="Chapman J."/>
            <person name="Fahey B."/>
            <person name="Gauthier M.E."/>
            <person name="Mitros T."/>
            <person name="Richards G.S."/>
            <person name="Conaco C."/>
            <person name="Dacre M."/>
            <person name="Hellsten U."/>
            <person name="Larroux C."/>
            <person name="Putnam N.H."/>
            <person name="Stanke M."/>
            <person name="Adamska M."/>
            <person name="Darling A."/>
            <person name="Degnan S.M."/>
            <person name="Oakley T.H."/>
            <person name="Plachetzki D.C."/>
            <person name="Zhai Y."/>
            <person name="Adamski M."/>
            <person name="Calcino A."/>
            <person name="Cummins S.F."/>
            <person name="Goodstein D.M."/>
            <person name="Harris C."/>
            <person name="Jackson D.J."/>
            <person name="Leys S.P."/>
            <person name="Shu S."/>
            <person name="Woodcroft B.J."/>
            <person name="Vervoort M."/>
            <person name="Kosik K.S."/>
            <person name="Manning G."/>
            <person name="Degnan B.M."/>
            <person name="Rokhsar D.S."/>
        </authorList>
    </citation>
    <scope>NUCLEOTIDE SEQUENCE [LARGE SCALE GENOMIC DNA]</scope>
</reference>
<comment type="subcellular location">
    <subcellularLocation>
        <location evidence="1">Mitochondrion</location>
    </subcellularLocation>
</comment>
<dbReference type="SUPFAM" id="SSF64076">
    <property type="entry name" value="MTH938-like"/>
    <property type="match status" value="1"/>
</dbReference>
<evidence type="ECO:0000256" key="4">
    <source>
        <dbReference type="ARBA" id="ARBA00049984"/>
    </source>
</evidence>
<dbReference type="eggNOG" id="KOG3363">
    <property type="taxonomic scope" value="Eukaryota"/>
</dbReference>
<dbReference type="KEGG" id="aqu:100637483"/>
<dbReference type="EnsemblMetazoa" id="Aqu2.1.12938_001">
    <property type="protein sequence ID" value="Aqu2.1.12938_001"/>
    <property type="gene ID" value="Aqu2.1.12938"/>
</dbReference>
<dbReference type="InterPro" id="IPR034095">
    <property type="entry name" value="NDUF3"/>
</dbReference>
<dbReference type="PANTHER" id="PTHR21192:SF2">
    <property type="entry name" value="NADH DEHYDROGENASE [UBIQUINONE] 1 ALPHA SUBCOMPLEX ASSEMBLY FACTOR 3"/>
    <property type="match status" value="1"/>
</dbReference>
<dbReference type="InterPro" id="IPR007523">
    <property type="entry name" value="NDUFAF3/AAMDC"/>
</dbReference>
<dbReference type="STRING" id="400682.A0A1X7TEZ0"/>
<evidence type="ECO:0000256" key="2">
    <source>
        <dbReference type="ARBA" id="ARBA00021776"/>
    </source>
</evidence>
<accession>A0A1X7TEZ0</accession>
<dbReference type="CDD" id="cd05125">
    <property type="entry name" value="Mth938_2P1-like"/>
    <property type="match status" value="1"/>
</dbReference>
<name>A0A1X7TEZ0_AMPQE</name>
<reference evidence="5" key="2">
    <citation type="submission" date="2017-05" db="UniProtKB">
        <authorList>
            <consortium name="EnsemblMetazoa"/>
        </authorList>
    </citation>
    <scope>IDENTIFICATION</scope>
</reference>
<comment type="similarity">
    <text evidence="4">Belongs to the NDUFAF3 family.</text>
</comment>
<evidence type="ECO:0000256" key="3">
    <source>
        <dbReference type="ARBA" id="ARBA00023128"/>
    </source>
</evidence>
<dbReference type="GO" id="GO:0032981">
    <property type="term" value="P:mitochondrial respiratory chain complex I assembly"/>
    <property type="evidence" value="ECO:0007669"/>
    <property type="project" value="InterPro"/>
</dbReference>
<protein>
    <recommendedName>
        <fullName evidence="2">NADH dehydrogenase [ubiquinone] 1 alpha subcomplex assembly factor 3</fullName>
    </recommendedName>
</protein>
<gene>
    <name evidence="5" type="primary">100637483</name>
</gene>
<dbReference type="EnsemblMetazoa" id="XM_003390652.3">
    <property type="protein sequence ID" value="XP_003390700.1"/>
    <property type="gene ID" value="LOC100637483"/>
</dbReference>
<organism evidence="5">
    <name type="scientific">Amphimedon queenslandica</name>
    <name type="common">Sponge</name>
    <dbReference type="NCBI Taxonomy" id="400682"/>
    <lineage>
        <taxon>Eukaryota</taxon>
        <taxon>Metazoa</taxon>
        <taxon>Porifera</taxon>
        <taxon>Demospongiae</taxon>
        <taxon>Heteroscleromorpha</taxon>
        <taxon>Haplosclerida</taxon>
        <taxon>Niphatidae</taxon>
        <taxon>Amphimedon</taxon>
    </lineage>
</organism>
<dbReference type="AlphaFoldDB" id="A0A1X7TEZ0"/>
<sequence length="168" mass="18573">MASKWRLLNSHHFMKSPLLYRIRHHSDGGGMVLQTTLSRVSVEETAPLISGYSVQGFNLRGVQVMGSVALLPRGFFHWKINSADTITPESMSIFTLIEPKLELVILGTGSRMVNIDTAVKRYLQGRGISVEIQDTANACATFNFLLDDGRLAGAALIPPETVSFIQRR</sequence>
<dbReference type="Proteomes" id="UP000007879">
    <property type="component" value="Unassembled WGS sequence"/>
</dbReference>